<evidence type="ECO:0000259" key="1">
    <source>
        <dbReference type="Pfam" id="PF01738"/>
    </source>
</evidence>
<reference evidence="2 3" key="1">
    <citation type="submission" date="2013-12" db="EMBL/GenBank/DDBJ databases">
        <authorList>
            <person name="Formusa P.A."/>
            <person name="Habash M."/>
            <person name="Lee H."/>
            <person name="Trevors J.T."/>
        </authorList>
    </citation>
    <scope>NUCLEOTIDE SEQUENCE [LARGE SCALE GENOMIC DNA]</scope>
    <source>
        <strain evidence="2 3">PD30</strain>
    </source>
</reference>
<gene>
    <name evidence="2" type="ORF">V466_02495</name>
</gene>
<dbReference type="SUPFAM" id="SSF53474">
    <property type="entry name" value="alpha/beta-Hydrolases"/>
    <property type="match status" value="1"/>
</dbReference>
<dbReference type="EMBL" id="AZQQ01000061">
    <property type="protein sequence ID" value="KDD70175.1"/>
    <property type="molecule type" value="Genomic_DNA"/>
</dbReference>
<sequence length="232" mass="25418">MSVTTQWIEIDSAEGKFGAYLAIPHTRKGPGIVLIQEIFGVNEHIRAVAEQYAADGYLVIAPDLFWRSGQRIELTYDEAGWKRAVELMNATDVGKAQTDIELAIDALKAQPGLDGGIASLGYCFGGLLSYLTAANGLVDVAIAYYGGGIQNQLDRADEIEVPLLMHFGEQDSHIPLEAVEKIAERFENSDYVEIVVYPEAEHGFNCSHRDSYNQRAAAEAHGNTLIFLGQEL</sequence>
<name>A0A059L7X6_9PSED</name>
<dbReference type="Proteomes" id="UP000026739">
    <property type="component" value="Unassembled WGS sequence"/>
</dbReference>
<evidence type="ECO:0000313" key="2">
    <source>
        <dbReference type="EMBL" id="KDD70175.1"/>
    </source>
</evidence>
<dbReference type="AlphaFoldDB" id="A0A059L7X6"/>
<comment type="caution">
    <text evidence="2">The sequence shown here is derived from an EMBL/GenBank/DDBJ whole genome shotgun (WGS) entry which is preliminary data.</text>
</comment>
<feature type="domain" description="Dienelactone hydrolase" evidence="1">
    <location>
        <begin position="17"/>
        <end position="231"/>
    </location>
</feature>
<protein>
    <submittedName>
        <fullName evidence="2">Carboxymethylenebutenolidase</fullName>
    </submittedName>
</protein>
<dbReference type="PANTHER" id="PTHR46623">
    <property type="entry name" value="CARBOXYMETHYLENEBUTENOLIDASE-RELATED"/>
    <property type="match status" value="1"/>
</dbReference>
<dbReference type="PANTHER" id="PTHR46623:SF6">
    <property type="entry name" value="ALPHA_BETA-HYDROLASES SUPERFAMILY PROTEIN"/>
    <property type="match status" value="1"/>
</dbReference>
<organism evidence="2 3">
    <name type="scientific">Pseudomonas mandelii PD30</name>
    <dbReference type="NCBI Taxonomy" id="1419583"/>
    <lineage>
        <taxon>Bacteria</taxon>
        <taxon>Pseudomonadati</taxon>
        <taxon>Pseudomonadota</taxon>
        <taxon>Gammaproteobacteria</taxon>
        <taxon>Pseudomonadales</taxon>
        <taxon>Pseudomonadaceae</taxon>
        <taxon>Pseudomonas</taxon>
    </lineage>
</organism>
<dbReference type="InterPro" id="IPR051049">
    <property type="entry name" value="Dienelactone_hydrolase-like"/>
</dbReference>
<accession>A0A059L7X6</accession>
<dbReference type="InterPro" id="IPR002925">
    <property type="entry name" value="Dienelactn_hydro"/>
</dbReference>
<dbReference type="InterPro" id="IPR029058">
    <property type="entry name" value="AB_hydrolase_fold"/>
</dbReference>
<dbReference type="Gene3D" id="3.40.50.1820">
    <property type="entry name" value="alpha/beta hydrolase"/>
    <property type="match status" value="1"/>
</dbReference>
<dbReference type="GO" id="GO:0016787">
    <property type="term" value="F:hydrolase activity"/>
    <property type="evidence" value="ECO:0007669"/>
    <property type="project" value="InterPro"/>
</dbReference>
<evidence type="ECO:0000313" key="3">
    <source>
        <dbReference type="Proteomes" id="UP000026739"/>
    </source>
</evidence>
<proteinExistence type="predicted"/>
<dbReference type="eggNOG" id="COG0412">
    <property type="taxonomic scope" value="Bacteria"/>
</dbReference>
<dbReference type="Pfam" id="PF01738">
    <property type="entry name" value="DLH"/>
    <property type="match status" value="1"/>
</dbReference>
<dbReference type="RefSeq" id="WP_033054434.1">
    <property type="nucleotide sequence ID" value="NZ_AZQQ01000061.1"/>
</dbReference>